<dbReference type="HOGENOM" id="CLU_3041864_0_0_9"/>
<dbReference type="AlphaFoldDB" id="R4KBP3"/>
<dbReference type="KEGG" id="cpas:Clopa_3149"/>
<evidence type="ECO:0000313" key="1">
    <source>
        <dbReference type="EMBL" id="AGK97964.1"/>
    </source>
</evidence>
<gene>
    <name evidence="1" type="ORF">Clopa_3149</name>
</gene>
<keyword evidence="2" id="KW-1185">Reference proteome</keyword>
<accession>R4KBP3</accession>
<sequence length="64" mass="7660">MRNANIGEIYMAKNILWKYDSELGYAYFCPKCKKFLCMHEKTCKCGQEIDWSNPVQYKGKVKWK</sequence>
<dbReference type="PATRIC" id="fig|86416.3.peg.3136"/>
<protein>
    <submittedName>
        <fullName evidence="1">Uncharacterized protein</fullName>
    </submittedName>
</protein>
<evidence type="ECO:0000313" key="2">
    <source>
        <dbReference type="Proteomes" id="UP000013523"/>
    </source>
</evidence>
<organism evidence="1 2">
    <name type="scientific">Clostridium pasteurianum BC1</name>
    <dbReference type="NCBI Taxonomy" id="86416"/>
    <lineage>
        <taxon>Bacteria</taxon>
        <taxon>Bacillati</taxon>
        <taxon>Bacillota</taxon>
        <taxon>Clostridia</taxon>
        <taxon>Eubacteriales</taxon>
        <taxon>Clostridiaceae</taxon>
        <taxon>Clostridium</taxon>
    </lineage>
</organism>
<dbReference type="Proteomes" id="UP000013523">
    <property type="component" value="Chromosome"/>
</dbReference>
<dbReference type="STRING" id="86416.Clopa_3149"/>
<dbReference type="EMBL" id="CP003261">
    <property type="protein sequence ID" value="AGK97964.1"/>
    <property type="molecule type" value="Genomic_DNA"/>
</dbReference>
<name>R4KBP3_CLOPA</name>
<proteinExistence type="predicted"/>
<reference evidence="1 2" key="1">
    <citation type="submission" date="2012-01" db="EMBL/GenBank/DDBJ databases">
        <title>Complete sequence of chromosome of Clostridium pasteurianum BC1.</title>
        <authorList>
            <consortium name="US DOE Joint Genome Institute"/>
            <person name="Lucas S."/>
            <person name="Han J."/>
            <person name="Lapidus A."/>
            <person name="Cheng J.-F."/>
            <person name="Goodwin L."/>
            <person name="Pitluck S."/>
            <person name="Peters L."/>
            <person name="Mikhailova N."/>
            <person name="Teshima H."/>
            <person name="Detter J.C."/>
            <person name="Han C."/>
            <person name="Tapia R."/>
            <person name="Land M."/>
            <person name="Hauser L."/>
            <person name="Kyrpides N."/>
            <person name="Ivanova N."/>
            <person name="Pagani I."/>
            <person name="Dunn J."/>
            <person name="Taghavi S."/>
            <person name="Francis A."/>
            <person name="van der Lelie D."/>
            <person name="Woyke T."/>
        </authorList>
    </citation>
    <scope>NUCLEOTIDE SEQUENCE [LARGE SCALE GENOMIC DNA]</scope>
    <source>
        <strain evidence="1 2">BC1</strain>
    </source>
</reference>